<dbReference type="PRINTS" id="PR00082">
    <property type="entry name" value="GLFDHDRGNASE"/>
</dbReference>
<dbReference type="STRING" id="31033.ENSTRUP00000009100"/>
<dbReference type="InterPro" id="IPR036291">
    <property type="entry name" value="NAD(P)-bd_dom_sf"/>
</dbReference>
<proteinExistence type="inferred from homology"/>
<dbReference type="PANTHER" id="PTHR11606">
    <property type="entry name" value="GLUTAMATE DEHYDROGENASE"/>
    <property type="match status" value="1"/>
</dbReference>
<dbReference type="GO" id="GO:0006538">
    <property type="term" value="P:L-glutamate catabolic process"/>
    <property type="evidence" value="ECO:0007669"/>
    <property type="project" value="TreeGrafter"/>
</dbReference>
<evidence type="ECO:0000313" key="12">
    <source>
        <dbReference type="Proteomes" id="UP000005226"/>
    </source>
</evidence>
<reference evidence="11" key="2">
    <citation type="submission" date="2025-08" db="UniProtKB">
        <authorList>
            <consortium name="Ensembl"/>
        </authorList>
    </citation>
    <scope>IDENTIFICATION</scope>
</reference>
<dbReference type="Pfam" id="PF00208">
    <property type="entry name" value="ELFV_dehydrog"/>
    <property type="match status" value="1"/>
</dbReference>
<dbReference type="Gene3D" id="3.40.50.10860">
    <property type="entry name" value="Leucine Dehydrogenase, chain A, domain 1"/>
    <property type="match status" value="1"/>
</dbReference>
<dbReference type="GO" id="GO:0004352">
    <property type="term" value="F:glutamate dehydrogenase (NAD+) activity"/>
    <property type="evidence" value="ECO:0007669"/>
    <property type="project" value="TreeGrafter"/>
</dbReference>
<evidence type="ECO:0000256" key="3">
    <source>
        <dbReference type="ARBA" id="ARBA00047867"/>
    </source>
</evidence>
<dbReference type="SUPFAM" id="SSF53223">
    <property type="entry name" value="Aminoacid dehydrogenase-like, N-terminal domain"/>
    <property type="match status" value="1"/>
</dbReference>
<comment type="catalytic activity">
    <reaction evidence="4">
        <text>L-glutamate + NADP(+) + H2O = 2-oxoglutarate + NH4(+) + NADPH + H(+)</text>
        <dbReference type="Rhea" id="RHEA:11612"/>
        <dbReference type="ChEBI" id="CHEBI:15377"/>
        <dbReference type="ChEBI" id="CHEBI:15378"/>
        <dbReference type="ChEBI" id="CHEBI:16810"/>
        <dbReference type="ChEBI" id="CHEBI:28938"/>
        <dbReference type="ChEBI" id="CHEBI:29985"/>
        <dbReference type="ChEBI" id="CHEBI:57783"/>
        <dbReference type="ChEBI" id="CHEBI:58349"/>
        <dbReference type="EC" id="1.4.1.3"/>
    </reaction>
</comment>
<dbReference type="InterPro" id="IPR006096">
    <property type="entry name" value="Glu/Leu/Phe/Val/Trp_DH_C"/>
</dbReference>
<protein>
    <recommendedName>
        <fullName evidence="5">Glutamate dehydrogenase</fullName>
    </recommendedName>
</protein>
<dbReference type="InParanoid" id="H2S9M4"/>
<keyword evidence="12" id="KW-1185">Reference proteome</keyword>
<dbReference type="InterPro" id="IPR046346">
    <property type="entry name" value="Aminoacid_DH-like_N_sf"/>
</dbReference>
<dbReference type="eggNOG" id="KOG2250">
    <property type="taxonomic scope" value="Eukaryota"/>
</dbReference>
<dbReference type="GO" id="GO:0000166">
    <property type="term" value="F:nucleotide binding"/>
    <property type="evidence" value="ECO:0007669"/>
    <property type="project" value="UniProtKB-KW"/>
</dbReference>
<dbReference type="Gene3D" id="1.10.287.140">
    <property type="match status" value="1"/>
</dbReference>
<feature type="domain" description="Glutamate/phenylalanine/leucine/valine/L-tryptophan dehydrogenase C-terminal" evidence="10">
    <location>
        <begin position="234"/>
        <end position="487"/>
    </location>
</feature>
<dbReference type="InterPro" id="IPR006097">
    <property type="entry name" value="Glu/Leu/Phe/Val/Trp_DH_dimer"/>
</dbReference>
<dbReference type="SUPFAM" id="SSF51735">
    <property type="entry name" value="NAD(P)-binding Rossmann-fold domains"/>
    <property type="match status" value="1"/>
</dbReference>
<evidence type="ECO:0000256" key="8">
    <source>
        <dbReference type="PIRSR" id="PIRSR000185-3"/>
    </source>
</evidence>
<dbReference type="AlphaFoldDB" id="H2S9M4"/>
<dbReference type="Proteomes" id="UP000005226">
    <property type="component" value="Chromosome 4"/>
</dbReference>
<evidence type="ECO:0000259" key="10">
    <source>
        <dbReference type="SMART" id="SM00839"/>
    </source>
</evidence>
<dbReference type="PROSITE" id="PS00074">
    <property type="entry name" value="GLFV_DEHYDROGENASE"/>
    <property type="match status" value="1"/>
</dbReference>
<feature type="binding site" evidence="7">
    <location>
        <position position="280"/>
    </location>
    <ligand>
        <name>NAD(+)</name>
        <dbReference type="ChEBI" id="CHEBI:57540"/>
    </ligand>
</feature>
<keyword evidence="7" id="KW-0520">NAD</keyword>
<dbReference type="InterPro" id="IPR006095">
    <property type="entry name" value="Glu/Leu/Phe/Val/Trp_DH"/>
</dbReference>
<dbReference type="PIRSF" id="PIRSF000185">
    <property type="entry name" value="Glu_DH"/>
    <property type="match status" value="1"/>
</dbReference>
<evidence type="ECO:0000256" key="2">
    <source>
        <dbReference type="ARBA" id="ARBA00023002"/>
    </source>
</evidence>
<dbReference type="Pfam" id="PF02812">
    <property type="entry name" value="ELFV_dehydrog_N"/>
    <property type="match status" value="1"/>
</dbReference>
<evidence type="ECO:0000256" key="5">
    <source>
        <dbReference type="PIRNR" id="PIRNR000185"/>
    </source>
</evidence>
<dbReference type="GO" id="GO:0005739">
    <property type="term" value="C:mitochondrion"/>
    <property type="evidence" value="ECO:0007669"/>
    <property type="project" value="TreeGrafter"/>
</dbReference>
<keyword evidence="7" id="KW-0547">Nucleotide-binding</keyword>
<sequence length="491" mass="54448">MYRYFGELLTRGTGGVRSAAADSLLPACASLLRYRGYSQAVDRDDDPNFFTMVEGFFDRGAAIVENQLVESLKTRENVEQKKKRVRGILRIIKPCNHVLSVSFPIKKDNGEWEVIEGYRAQHSQHRTPCKGGERATDVSVDEVKALASLMTYKYVPFGGAKAGVKINPKKYSDNELEKITRRFTIELAKKGFIDMSTGEREMSWIADTFATTMGHYDINAHACVTGKPISQGGIHGRISATGRGVFHGIENFINEAAYMSQLGMCPGFQDKTFVIQGFGNCIGVGEMDGSIWNPNGIDPKELEDYKLANGTIVGFPDSTPYEGSILEADCDILIPAASEKQLTKSNAHKIKAKKRLGHSGQLPSKMDFLPHSGVVLKNLNHVSYGRLTFKYERDSNYHLLMSVQESLERKFGKHGGAIPIVPTTEFQTRIAGASEKDIVHSGLAFTMERSARQIMRTANKYNLGLDLRTAAYVNAIEKVFQVYNEAGLIFT</sequence>
<reference evidence="11" key="3">
    <citation type="submission" date="2025-09" db="UniProtKB">
        <authorList>
            <consortium name="Ensembl"/>
        </authorList>
    </citation>
    <scope>IDENTIFICATION</scope>
</reference>
<evidence type="ECO:0000256" key="9">
    <source>
        <dbReference type="RuleBase" id="RU004417"/>
    </source>
</evidence>
<dbReference type="Gene3D" id="3.40.50.720">
    <property type="entry name" value="NAD(P)-binding Rossmann-like Domain"/>
    <property type="match status" value="2"/>
</dbReference>
<feature type="binding site" evidence="7">
    <location>
        <position position="241"/>
    </location>
    <ligand>
        <name>NAD(+)</name>
        <dbReference type="ChEBI" id="CHEBI:57540"/>
    </ligand>
</feature>
<dbReference type="PANTHER" id="PTHR11606:SF13">
    <property type="entry name" value="GLUTAMATE DEHYDROGENASE 1, MITOCHONDRIAL"/>
    <property type="match status" value="1"/>
</dbReference>
<dbReference type="SMART" id="SM00839">
    <property type="entry name" value="ELFV_dehydrog"/>
    <property type="match status" value="1"/>
</dbReference>
<feature type="site" description="Important for catalysis" evidence="8">
    <location>
        <position position="194"/>
    </location>
</feature>
<evidence type="ECO:0000256" key="4">
    <source>
        <dbReference type="ARBA" id="ARBA00048577"/>
    </source>
</evidence>
<dbReference type="FunFam" id="1.10.287.140:FF:000001">
    <property type="entry name" value="Glutamate dehydrogenase 1, mitochondrial"/>
    <property type="match status" value="1"/>
</dbReference>
<name>H2S9M4_TAKRU</name>
<dbReference type="OMA" id="WMTYKTA"/>
<feature type="active site" description="Proton donor" evidence="6">
    <location>
        <position position="161"/>
    </location>
</feature>
<evidence type="ECO:0000256" key="1">
    <source>
        <dbReference type="ARBA" id="ARBA00006382"/>
    </source>
</evidence>
<reference evidence="11 12" key="1">
    <citation type="journal article" date="2011" name="Genome Biol. Evol.">
        <title>Integration of the genetic map and genome assembly of fugu facilitates insights into distinct features of genome evolution in teleosts and mammals.</title>
        <authorList>
            <person name="Kai W."/>
            <person name="Kikuchi K."/>
            <person name="Tohari S."/>
            <person name="Chew A.K."/>
            <person name="Tay A."/>
            <person name="Fujiwara A."/>
            <person name="Hosoya S."/>
            <person name="Suetake H."/>
            <person name="Naruse K."/>
            <person name="Brenner S."/>
            <person name="Suzuki Y."/>
            <person name="Venkatesh B."/>
        </authorList>
    </citation>
    <scope>NUCLEOTIDE SEQUENCE [LARGE SCALE GENOMIC DNA]</scope>
</reference>
<comment type="catalytic activity">
    <reaction evidence="3">
        <text>L-glutamate + NAD(+) + H2O = 2-oxoglutarate + NH4(+) + NADH + H(+)</text>
        <dbReference type="Rhea" id="RHEA:15133"/>
        <dbReference type="ChEBI" id="CHEBI:15377"/>
        <dbReference type="ChEBI" id="CHEBI:15378"/>
        <dbReference type="ChEBI" id="CHEBI:16810"/>
        <dbReference type="ChEBI" id="CHEBI:28938"/>
        <dbReference type="ChEBI" id="CHEBI:29985"/>
        <dbReference type="ChEBI" id="CHEBI:57540"/>
        <dbReference type="ChEBI" id="CHEBI:57945"/>
        <dbReference type="EC" id="1.4.1.3"/>
    </reaction>
</comment>
<dbReference type="HOGENOM" id="CLU_025763_1_0_1"/>
<feature type="binding site" evidence="7">
    <location>
        <position position="153"/>
    </location>
    <ligand>
        <name>substrate</name>
    </ligand>
</feature>
<comment type="similarity">
    <text evidence="1 5 9">Belongs to the Glu/Leu/Phe/Val dehydrogenases family.</text>
</comment>
<organism evidence="11 12">
    <name type="scientific">Takifugu rubripes</name>
    <name type="common">Japanese pufferfish</name>
    <name type="synonym">Fugu rubripes</name>
    <dbReference type="NCBI Taxonomy" id="31033"/>
    <lineage>
        <taxon>Eukaryota</taxon>
        <taxon>Metazoa</taxon>
        <taxon>Chordata</taxon>
        <taxon>Craniata</taxon>
        <taxon>Vertebrata</taxon>
        <taxon>Euteleostomi</taxon>
        <taxon>Actinopterygii</taxon>
        <taxon>Neopterygii</taxon>
        <taxon>Teleostei</taxon>
        <taxon>Neoteleostei</taxon>
        <taxon>Acanthomorphata</taxon>
        <taxon>Eupercaria</taxon>
        <taxon>Tetraodontiformes</taxon>
        <taxon>Tetradontoidea</taxon>
        <taxon>Tetraodontidae</taxon>
        <taxon>Takifugu</taxon>
    </lineage>
</organism>
<dbReference type="InterPro" id="IPR033524">
    <property type="entry name" value="Glu/Leu/Phe/Val_DH_AS"/>
</dbReference>
<accession>H2S9M4</accession>
<dbReference type="GeneTree" id="ENSGT00390000000854"/>
<keyword evidence="2 5" id="KW-0560">Oxidoreductase</keyword>
<evidence type="ECO:0000313" key="11">
    <source>
        <dbReference type="Ensembl" id="ENSTRUP00000009100.3"/>
    </source>
</evidence>
<dbReference type="InterPro" id="IPR014362">
    <property type="entry name" value="Glu_DH"/>
</dbReference>
<evidence type="ECO:0000256" key="6">
    <source>
        <dbReference type="PIRSR" id="PIRSR000185-1"/>
    </source>
</evidence>
<feature type="binding site" evidence="7">
    <location>
        <position position="130"/>
    </location>
    <ligand>
        <name>substrate</name>
    </ligand>
</feature>
<dbReference type="Ensembl" id="ENSTRUT00000009154.3">
    <property type="protein sequence ID" value="ENSTRUP00000009100.3"/>
    <property type="gene ID" value="ENSTRUG00000003861.3"/>
</dbReference>
<evidence type="ECO:0000256" key="7">
    <source>
        <dbReference type="PIRSR" id="PIRSR000185-2"/>
    </source>
</evidence>